<comment type="caution">
    <text evidence="2">The sequence shown here is derived from an EMBL/GenBank/DDBJ whole genome shotgun (WGS) entry which is preliminary data.</text>
</comment>
<name>A0A9X3WIB1_9BACI</name>
<keyword evidence="1" id="KW-1133">Transmembrane helix</keyword>
<evidence type="ECO:0000256" key="1">
    <source>
        <dbReference type="SAM" id="Phobius"/>
    </source>
</evidence>
<organism evidence="2 3">
    <name type="scientific">Aquibacillus koreensis</name>
    <dbReference type="NCBI Taxonomy" id="279446"/>
    <lineage>
        <taxon>Bacteria</taxon>
        <taxon>Bacillati</taxon>
        <taxon>Bacillota</taxon>
        <taxon>Bacilli</taxon>
        <taxon>Bacillales</taxon>
        <taxon>Bacillaceae</taxon>
        <taxon>Aquibacillus</taxon>
    </lineage>
</organism>
<evidence type="ECO:0000313" key="2">
    <source>
        <dbReference type="EMBL" id="MDC3419473.1"/>
    </source>
</evidence>
<protein>
    <submittedName>
        <fullName evidence="2">Uncharacterized protein</fullName>
    </submittedName>
</protein>
<sequence>MKQSKVKWTKSVGWLLFLMAIGFFCLQIGYLIIQPRYQVEYIDNRIFYVINMLSIICLYMALLFLLTWKKIWTVVVTTMVTLFIIVNVVLLVERNKEVKNISSISPNLQQIFAIKQDTETGEAMYYRSYYGILSRPKDRLEPEIAGDYKIEWLANDIAAFTYEAEDQTIQQFIGTYGDRQEDSMSYYYVASQIRGKWGADNAQVERQNNGIAITVDDQTELFGWDNVEQFGTLAIVLKKNNEAVWAISLDENFVANSEEIEPTVGNISLYKATMEENDPIVLAYQGGAF</sequence>
<keyword evidence="3" id="KW-1185">Reference proteome</keyword>
<feature type="transmembrane region" description="Helical" evidence="1">
    <location>
        <begin position="12"/>
        <end position="33"/>
    </location>
</feature>
<reference evidence="2" key="1">
    <citation type="submission" date="2022-06" db="EMBL/GenBank/DDBJ databases">
        <title>Aquibacillus sp. a new bacterium isolated from soil saline samples.</title>
        <authorList>
            <person name="Galisteo C."/>
            <person name="De La Haba R."/>
            <person name="Sanchez-Porro C."/>
            <person name="Ventosa A."/>
        </authorList>
    </citation>
    <scope>NUCLEOTIDE SEQUENCE</scope>
    <source>
        <strain evidence="2">JCM 12387</strain>
    </source>
</reference>
<feature type="transmembrane region" description="Helical" evidence="1">
    <location>
        <begin position="71"/>
        <end position="92"/>
    </location>
</feature>
<dbReference type="Proteomes" id="UP001145072">
    <property type="component" value="Unassembled WGS sequence"/>
</dbReference>
<keyword evidence="1" id="KW-0812">Transmembrane</keyword>
<accession>A0A9X3WIB1</accession>
<gene>
    <name evidence="2" type="ORF">NC661_03740</name>
</gene>
<evidence type="ECO:0000313" key="3">
    <source>
        <dbReference type="Proteomes" id="UP001145072"/>
    </source>
</evidence>
<dbReference type="AlphaFoldDB" id="A0A9X3WIB1"/>
<dbReference type="RefSeq" id="WP_259869695.1">
    <property type="nucleotide sequence ID" value="NZ_JAMQJZ010000002.1"/>
</dbReference>
<feature type="transmembrane region" description="Helical" evidence="1">
    <location>
        <begin position="45"/>
        <end position="65"/>
    </location>
</feature>
<keyword evidence="1" id="KW-0472">Membrane</keyword>
<proteinExistence type="predicted"/>
<dbReference type="EMBL" id="JAMQJZ010000002">
    <property type="protein sequence ID" value="MDC3419473.1"/>
    <property type="molecule type" value="Genomic_DNA"/>
</dbReference>